<proteinExistence type="predicted"/>
<protein>
    <recommendedName>
        <fullName evidence="3">Tfp pilus assembly protein PilN</fullName>
    </recommendedName>
</protein>
<keyword evidence="2" id="KW-1185">Reference proteome</keyword>
<evidence type="ECO:0000313" key="1">
    <source>
        <dbReference type="EMBL" id="TCV89536.1"/>
    </source>
</evidence>
<dbReference type="InterPro" id="IPR007813">
    <property type="entry name" value="PilN"/>
</dbReference>
<evidence type="ECO:0008006" key="3">
    <source>
        <dbReference type="Google" id="ProtNLM"/>
    </source>
</evidence>
<sequence>MRKLDLNFQPKSRVPGMLGMLILIVTVLTGGSLYADYLEAKALSERTQASLVRLERLTGRTAEPHNNRKLSEQDSSEFKQAADVIDQLALPWGRLFGAVEDAGEQDVSLLSLQPDRKKGTLSIGAEAKNVKAMLEYMRRLIQEKPLQEVALLSHNIQEQDAEKPVRFTLSAKWIAE</sequence>
<dbReference type="EMBL" id="SMCO01000002">
    <property type="protein sequence ID" value="TCV89536.1"/>
    <property type="molecule type" value="Genomic_DNA"/>
</dbReference>
<organism evidence="1 2">
    <name type="scientific">Sulfurirhabdus autotrophica</name>
    <dbReference type="NCBI Taxonomy" id="1706046"/>
    <lineage>
        <taxon>Bacteria</taxon>
        <taxon>Pseudomonadati</taxon>
        <taxon>Pseudomonadota</taxon>
        <taxon>Betaproteobacteria</taxon>
        <taxon>Nitrosomonadales</taxon>
        <taxon>Sulfuricellaceae</taxon>
        <taxon>Sulfurirhabdus</taxon>
    </lineage>
</organism>
<gene>
    <name evidence="1" type="ORF">EDC63_10254</name>
</gene>
<accession>A0A4R3YC16</accession>
<comment type="caution">
    <text evidence="1">The sequence shown here is derived from an EMBL/GenBank/DDBJ whole genome shotgun (WGS) entry which is preliminary data.</text>
</comment>
<reference evidence="1 2" key="1">
    <citation type="submission" date="2019-03" db="EMBL/GenBank/DDBJ databases">
        <title>Genomic Encyclopedia of Type Strains, Phase IV (KMG-IV): sequencing the most valuable type-strain genomes for metagenomic binning, comparative biology and taxonomic classification.</title>
        <authorList>
            <person name="Goeker M."/>
        </authorList>
    </citation>
    <scope>NUCLEOTIDE SEQUENCE [LARGE SCALE GENOMIC DNA]</scope>
    <source>
        <strain evidence="1 2">DSM 100309</strain>
    </source>
</reference>
<dbReference type="Pfam" id="PF05137">
    <property type="entry name" value="PilN"/>
    <property type="match status" value="1"/>
</dbReference>
<evidence type="ECO:0000313" key="2">
    <source>
        <dbReference type="Proteomes" id="UP000295367"/>
    </source>
</evidence>
<name>A0A4R3YC16_9PROT</name>
<dbReference type="AlphaFoldDB" id="A0A4R3YC16"/>
<dbReference type="OrthoDB" id="8703192at2"/>
<dbReference type="Proteomes" id="UP000295367">
    <property type="component" value="Unassembled WGS sequence"/>
</dbReference>
<dbReference type="RefSeq" id="WP_124948299.1">
    <property type="nucleotide sequence ID" value="NZ_BHVT01000081.1"/>
</dbReference>